<dbReference type="PIRSF" id="PIRSF005739">
    <property type="entry name" value="O-mtase"/>
    <property type="match status" value="1"/>
</dbReference>
<dbReference type="SUPFAM" id="SSF46785">
    <property type="entry name" value="Winged helix' DNA-binding domain"/>
    <property type="match status" value="1"/>
</dbReference>
<evidence type="ECO:0000256" key="1">
    <source>
        <dbReference type="ARBA" id="ARBA00022603"/>
    </source>
</evidence>
<dbReference type="Gene3D" id="3.40.50.150">
    <property type="entry name" value="Vaccinia Virus protein VP39"/>
    <property type="match status" value="1"/>
</dbReference>
<dbReference type="InterPro" id="IPR036388">
    <property type="entry name" value="WH-like_DNA-bd_sf"/>
</dbReference>
<dbReference type="Gramene" id="OGLUM11G10580.1">
    <property type="protein sequence ID" value="OGLUM11G10580.1"/>
    <property type="gene ID" value="OGLUM11G10580"/>
</dbReference>
<dbReference type="InterPro" id="IPR012967">
    <property type="entry name" value="COMT_dimerisation"/>
</dbReference>
<dbReference type="GO" id="GO:0032259">
    <property type="term" value="P:methylation"/>
    <property type="evidence" value="ECO:0007669"/>
    <property type="project" value="UniProtKB-KW"/>
</dbReference>
<dbReference type="GO" id="GO:0046983">
    <property type="term" value="F:protein dimerization activity"/>
    <property type="evidence" value="ECO:0007669"/>
    <property type="project" value="InterPro"/>
</dbReference>
<dbReference type="PANTHER" id="PTHR11746">
    <property type="entry name" value="O-METHYLTRANSFERASE"/>
    <property type="match status" value="1"/>
</dbReference>
<evidence type="ECO:0000313" key="7">
    <source>
        <dbReference type="EnsemblPlants" id="OGLUM11G10580.1"/>
    </source>
</evidence>
<dbReference type="Gene3D" id="1.10.10.10">
    <property type="entry name" value="Winged helix-like DNA-binding domain superfamily/Winged helix DNA-binding domain"/>
    <property type="match status" value="1"/>
</dbReference>
<dbReference type="Proteomes" id="UP000026961">
    <property type="component" value="Chromosome 11"/>
</dbReference>
<feature type="domain" description="O-methyltransferase dimerisation" evidence="6">
    <location>
        <begin position="26"/>
        <end position="108"/>
    </location>
</feature>
<dbReference type="InterPro" id="IPR036390">
    <property type="entry name" value="WH_DNA-bd_sf"/>
</dbReference>
<feature type="active site" description="Proton acceptor" evidence="4">
    <location>
        <position position="268"/>
    </location>
</feature>
<protein>
    <recommendedName>
        <fullName evidence="9">O-methyltransferase domain-containing protein</fullName>
    </recommendedName>
</protein>
<evidence type="ECO:0000259" key="5">
    <source>
        <dbReference type="Pfam" id="PF00891"/>
    </source>
</evidence>
<sequence>MAASDQAPSMLVPTDDEMLQTQAELWRHTLSYLTSMTLRCAVHLGIPTAIHRHGGAASLPDLVTALSLPTAKLPFLRRLMRLLVHSGILASDDAGTTYRLTPVSFFLVDGAAAAVPVVDGHLSQVPHVLASTSRHCLDTVAGLAGWFREDFPAPSPPSPFEHVHGVTPLESTARLGPEDAALFQEGLRVYDASGFAVVLRECRDVFGGGDGTAARAIAEAFPHVKCTVLDLARVVGDVPADGVVEYVPGDMFDFIPPSQAVMLKVMLHHWSDEDCIKILAQCKKAVPLQEERGKVIIIDIVVGSDSGPMLESQLLMDVAVMLVTKGRQRDENDWRDLFMKAGFRDYKIVKKLGPRCVIEVYP</sequence>
<evidence type="ECO:0000256" key="4">
    <source>
        <dbReference type="PIRSR" id="PIRSR005739-1"/>
    </source>
</evidence>
<feature type="domain" description="O-methyltransferase C-terminal" evidence="5">
    <location>
        <begin position="158"/>
        <end position="344"/>
    </location>
</feature>
<evidence type="ECO:0000256" key="2">
    <source>
        <dbReference type="ARBA" id="ARBA00022679"/>
    </source>
</evidence>
<dbReference type="FunFam" id="1.10.10.10:FF:000213">
    <property type="entry name" value="Coniferyl alcohol 9-O-methyltransferase"/>
    <property type="match status" value="1"/>
</dbReference>
<evidence type="ECO:0000313" key="8">
    <source>
        <dbReference type="Proteomes" id="UP000026961"/>
    </source>
</evidence>
<accession>A0A0E0BI87</accession>
<keyword evidence="8" id="KW-1185">Reference proteome</keyword>
<reference evidence="7" key="1">
    <citation type="submission" date="2015-04" db="UniProtKB">
        <authorList>
            <consortium name="EnsemblPlants"/>
        </authorList>
    </citation>
    <scope>IDENTIFICATION</scope>
</reference>
<name>A0A0E0BI87_9ORYZ</name>
<reference evidence="7" key="2">
    <citation type="submission" date="2018-05" db="EMBL/GenBank/DDBJ databases">
        <title>OgluRS3 (Oryza glumaepatula Reference Sequence Version 3).</title>
        <authorList>
            <person name="Zhang J."/>
            <person name="Kudrna D."/>
            <person name="Lee S."/>
            <person name="Talag J."/>
            <person name="Welchert J."/>
            <person name="Wing R.A."/>
        </authorList>
    </citation>
    <scope>NUCLEOTIDE SEQUENCE [LARGE SCALE GENOMIC DNA]</scope>
</reference>
<evidence type="ECO:0000259" key="6">
    <source>
        <dbReference type="Pfam" id="PF08100"/>
    </source>
</evidence>
<dbReference type="SUPFAM" id="SSF53335">
    <property type="entry name" value="S-adenosyl-L-methionine-dependent methyltransferases"/>
    <property type="match status" value="1"/>
</dbReference>
<evidence type="ECO:0000256" key="3">
    <source>
        <dbReference type="ARBA" id="ARBA00022691"/>
    </source>
</evidence>
<dbReference type="STRING" id="40148.A0A0E0BI87"/>
<keyword evidence="2" id="KW-0808">Transferase</keyword>
<dbReference type="Pfam" id="PF08100">
    <property type="entry name" value="Dimerisation"/>
    <property type="match status" value="1"/>
</dbReference>
<dbReference type="HOGENOM" id="CLU_005533_7_0_1"/>
<evidence type="ECO:0008006" key="9">
    <source>
        <dbReference type="Google" id="ProtNLM"/>
    </source>
</evidence>
<dbReference type="PROSITE" id="PS51683">
    <property type="entry name" value="SAM_OMT_II"/>
    <property type="match status" value="1"/>
</dbReference>
<keyword evidence="1" id="KW-0489">Methyltransferase</keyword>
<dbReference type="eggNOG" id="KOG3178">
    <property type="taxonomic scope" value="Eukaryota"/>
</dbReference>
<keyword evidence="3" id="KW-0949">S-adenosyl-L-methionine</keyword>
<dbReference type="EnsemblPlants" id="OGLUM11G10580.1">
    <property type="protein sequence ID" value="OGLUM11G10580.1"/>
    <property type="gene ID" value="OGLUM11G10580"/>
</dbReference>
<dbReference type="InterPro" id="IPR016461">
    <property type="entry name" value="COMT-like"/>
</dbReference>
<organism evidence="7">
    <name type="scientific">Oryza glumipatula</name>
    <dbReference type="NCBI Taxonomy" id="40148"/>
    <lineage>
        <taxon>Eukaryota</taxon>
        <taxon>Viridiplantae</taxon>
        <taxon>Streptophyta</taxon>
        <taxon>Embryophyta</taxon>
        <taxon>Tracheophyta</taxon>
        <taxon>Spermatophyta</taxon>
        <taxon>Magnoliopsida</taxon>
        <taxon>Liliopsida</taxon>
        <taxon>Poales</taxon>
        <taxon>Poaceae</taxon>
        <taxon>BOP clade</taxon>
        <taxon>Oryzoideae</taxon>
        <taxon>Oryzeae</taxon>
        <taxon>Oryzinae</taxon>
        <taxon>Oryza</taxon>
    </lineage>
</organism>
<dbReference type="GO" id="GO:0008171">
    <property type="term" value="F:O-methyltransferase activity"/>
    <property type="evidence" value="ECO:0007669"/>
    <property type="project" value="InterPro"/>
</dbReference>
<proteinExistence type="predicted"/>
<dbReference type="InterPro" id="IPR001077">
    <property type="entry name" value="COMT_C"/>
</dbReference>
<dbReference type="InterPro" id="IPR029063">
    <property type="entry name" value="SAM-dependent_MTases_sf"/>
</dbReference>
<dbReference type="Pfam" id="PF00891">
    <property type="entry name" value="Methyltransf_2"/>
    <property type="match status" value="1"/>
</dbReference>
<dbReference type="AlphaFoldDB" id="A0A0E0BI87"/>